<dbReference type="PANTHER" id="PTHR35596:SF1">
    <property type="entry name" value="MICROBIAL-TYPE PARG CATALYTIC DOMAIN-CONTAINING PROTEIN"/>
    <property type="match status" value="1"/>
</dbReference>
<feature type="region of interest" description="Disordered" evidence="1">
    <location>
        <begin position="1"/>
        <end position="23"/>
    </location>
</feature>
<proteinExistence type="predicted"/>
<feature type="region of interest" description="Disordered" evidence="1">
    <location>
        <begin position="61"/>
        <end position="86"/>
    </location>
</feature>
<dbReference type="Proteomes" id="UP000601435">
    <property type="component" value="Unassembled WGS sequence"/>
</dbReference>
<feature type="domain" description="PBZ-type" evidence="3">
    <location>
        <begin position="47"/>
        <end position="72"/>
    </location>
</feature>
<dbReference type="EMBL" id="CAJNJA010050864">
    <property type="protein sequence ID" value="CAE7842923.1"/>
    <property type="molecule type" value="Genomic_DNA"/>
</dbReference>
<dbReference type="Gene3D" id="3.40.220.10">
    <property type="entry name" value="Leucine Aminopeptidase, subunit E, domain 1"/>
    <property type="match status" value="1"/>
</dbReference>
<feature type="domain" description="Microbial-type PARG catalytic" evidence="2">
    <location>
        <begin position="121"/>
        <end position="275"/>
    </location>
</feature>
<evidence type="ECO:0000259" key="3">
    <source>
        <dbReference type="Pfam" id="PF10283"/>
    </source>
</evidence>
<name>A0A812ZZN8_9DINO</name>
<sequence length="339" mass="36525">VGRDRTSYQSLAVSSSSGSPCYQSIGPLPAPQFVEQEELFGEHRVSRPSCAFGNSCRRSNPQHFLDESHPTDPDHQAGHVQPPAVRPGLHLAQRNGSFDWVRTGNEKADRDLRGDVAALSLGVCQARGYWLGNAKVALQQVDNLLQGTRILTIEEAGGALASNSRPPRLAVARETTALDAALARSTRGERVAVIGAASAYHPCGGFRTGGRHALEEAMCVQSTLSVSLQRAVWLSRHGGVEVQIPERLKADGRKGWFCYIPERGAILSPSVEVFRNGSDKGYAFMKSAVELAAVVSVAMPNMNPSVKDSPLDTPTDLHAYRALLADKLKVALYGVARHV</sequence>
<evidence type="ECO:0000313" key="4">
    <source>
        <dbReference type="EMBL" id="CAE7842923.1"/>
    </source>
</evidence>
<feature type="non-terminal residue" evidence="4">
    <location>
        <position position="1"/>
    </location>
</feature>
<evidence type="ECO:0000256" key="1">
    <source>
        <dbReference type="SAM" id="MobiDB-lite"/>
    </source>
</evidence>
<comment type="caution">
    <text evidence="4">The sequence shown here is derived from an EMBL/GenBank/DDBJ whole genome shotgun (WGS) entry which is preliminary data.</text>
</comment>
<dbReference type="OrthoDB" id="410942at2759"/>
<dbReference type="PANTHER" id="PTHR35596">
    <property type="entry name" value="DUF2263 DOMAIN-CONTAINING PROTEIN"/>
    <property type="match status" value="1"/>
</dbReference>
<dbReference type="Pfam" id="PF10283">
    <property type="entry name" value="zf-CCHH"/>
    <property type="match status" value="1"/>
</dbReference>
<keyword evidence="5" id="KW-1185">Reference proteome</keyword>
<protein>
    <submittedName>
        <fullName evidence="4">Uncharacterized protein</fullName>
    </submittedName>
</protein>
<feature type="compositionally biased region" description="Basic and acidic residues" evidence="1">
    <location>
        <begin position="64"/>
        <end position="77"/>
    </location>
</feature>
<accession>A0A812ZZN8</accession>
<dbReference type="Pfam" id="PF10021">
    <property type="entry name" value="PARG_cat_microb"/>
    <property type="match status" value="1"/>
</dbReference>
<gene>
    <name evidence="4" type="ORF">SNEC2469_LOCUS25641</name>
</gene>
<feature type="compositionally biased region" description="Polar residues" evidence="1">
    <location>
        <begin position="7"/>
        <end position="22"/>
    </location>
</feature>
<dbReference type="InterPro" id="IPR043472">
    <property type="entry name" value="Macro_dom-like"/>
</dbReference>
<reference evidence="4" key="1">
    <citation type="submission" date="2021-02" db="EMBL/GenBank/DDBJ databases">
        <authorList>
            <person name="Dougan E. K."/>
            <person name="Rhodes N."/>
            <person name="Thang M."/>
            <person name="Chan C."/>
        </authorList>
    </citation>
    <scope>NUCLEOTIDE SEQUENCE</scope>
</reference>
<dbReference type="InterPro" id="IPR019261">
    <property type="entry name" value="PARG_cat_microbial"/>
</dbReference>
<evidence type="ECO:0000259" key="2">
    <source>
        <dbReference type="Pfam" id="PF10021"/>
    </source>
</evidence>
<dbReference type="AlphaFoldDB" id="A0A812ZZN8"/>
<dbReference type="InterPro" id="IPR019406">
    <property type="entry name" value="APLF_PBZ"/>
</dbReference>
<organism evidence="4 5">
    <name type="scientific">Symbiodinium necroappetens</name>
    <dbReference type="NCBI Taxonomy" id="1628268"/>
    <lineage>
        <taxon>Eukaryota</taxon>
        <taxon>Sar</taxon>
        <taxon>Alveolata</taxon>
        <taxon>Dinophyceae</taxon>
        <taxon>Suessiales</taxon>
        <taxon>Symbiodiniaceae</taxon>
        <taxon>Symbiodinium</taxon>
    </lineage>
</organism>
<evidence type="ECO:0000313" key="5">
    <source>
        <dbReference type="Proteomes" id="UP000601435"/>
    </source>
</evidence>